<dbReference type="Proteomes" id="UP001152799">
    <property type="component" value="Chromosome 3"/>
</dbReference>
<reference evidence="6" key="1">
    <citation type="submission" date="2022-01" db="EMBL/GenBank/DDBJ databases">
        <authorList>
            <person name="King R."/>
        </authorList>
    </citation>
    <scope>NUCLEOTIDE SEQUENCE</scope>
</reference>
<dbReference type="PANTHER" id="PTHR24372">
    <property type="entry name" value="GLYCOPROTEIN HORMONE RECEPTOR"/>
    <property type="match status" value="1"/>
</dbReference>
<keyword evidence="2" id="KW-1003">Cell membrane</keyword>
<dbReference type="AlphaFoldDB" id="A0A9N9QNT0"/>
<keyword evidence="7" id="KW-1185">Reference proteome</keyword>
<accession>A0A9N9QNT0</accession>
<evidence type="ECO:0000256" key="4">
    <source>
        <dbReference type="ARBA" id="ARBA00023170"/>
    </source>
</evidence>
<proteinExistence type="predicted"/>
<dbReference type="InterPro" id="IPR032675">
    <property type="entry name" value="LRR_dom_sf"/>
</dbReference>
<sequence>MRIVYTGLQHVPNLNGLNTSSVLHMVDLDHNKIKKISTGEISNIALNQLILTNNQIEIVEEEAFADSQIASIVFRGNAKLKVLHRTAFRNLQNLRLIDLSDTSITTLPTEGLHEVDTLRIENTYSLKKFPSVYNFKVSIDLWLRTERAILKLPRPLRTLVF</sequence>
<dbReference type="GO" id="GO:0005886">
    <property type="term" value="C:plasma membrane"/>
    <property type="evidence" value="ECO:0007669"/>
    <property type="project" value="UniProtKB-SubCell"/>
</dbReference>
<organism evidence="6 7">
    <name type="scientific">Ceutorhynchus assimilis</name>
    <name type="common">cabbage seed weevil</name>
    <dbReference type="NCBI Taxonomy" id="467358"/>
    <lineage>
        <taxon>Eukaryota</taxon>
        <taxon>Metazoa</taxon>
        <taxon>Ecdysozoa</taxon>
        <taxon>Arthropoda</taxon>
        <taxon>Hexapoda</taxon>
        <taxon>Insecta</taxon>
        <taxon>Pterygota</taxon>
        <taxon>Neoptera</taxon>
        <taxon>Endopterygota</taxon>
        <taxon>Coleoptera</taxon>
        <taxon>Polyphaga</taxon>
        <taxon>Cucujiformia</taxon>
        <taxon>Curculionidae</taxon>
        <taxon>Ceutorhynchinae</taxon>
        <taxon>Ceutorhynchus</taxon>
    </lineage>
</organism>
<name>A0A9N9QNT0_9CUCU</name>
<dbReference type="OrthoDB" id="5981530at2759"/>
<comment type="subcellular location">
    <subcellularLocation>
        <location evidence="1">Cell membrane</location>
        <topology evidence="1">Multi-pass membrane protein</topology>
    </subcellularLocation>
</comment>
<dbReference type="GO" id="GO:0008528">
    <property type="term" value="F:G protein-coupled peptide receptor activity"/>
    <property type="evidence" value="ECO:0007669"/>
    <property type="project" value="TreeGrafter"/>
</dbReference>
<dbReference type="Pfam" id="PF13855">
    <property type="entry name" value="LRR_8"/>
    <property type="match status" value="1"/>
</dbReference>
<dbReference type="SUPFAM" id="SSF52058">
    <property type="entry name" value="L domain-like"/>
    <property type="match status" value="1"/>
</dbReference>
<dbReference type="Gene3D" id="3.80.10.10">
    <property type="entry name" value="Ribonuclease Inhibitor"/>
    <property type="match status" value="1"/>
</dbReference>
<keyword evidence="3" id="KW-0297">G-protein coupled receptor</keyword>
<gene>
    <name evidence="6" type="ORF">CEUTPL_LOCUS6283</name>
</gene>
<keyword evidence="5" id="KW-0807">Transducer</keyword>
<evidence type="ECO:0008006" key="8">
    <source>
        <dbReference type="Google" id="ProtNLM"/>
    </source>
</evidence>
<dbReference type="PANTHER" id="PTHR24372:SF74">
    <property type="entry name" value="LP13728P"/>
    <property type="match status" value="1"/>
</dbReference>
<keyword evidence="4" id="KW-0675">Receptor</keyword>
<evidence type="ECO:0000313" key="7">
    <source>
        <dbReference type="Proteomes" id="UP001152799"/>
    </source>
</evidence>
<evidence type="ECO:0000256" key="5">
    <source>
        <dbReference type="ARBA" id="ARBA00023224"/>
    </source>
</evidence>
<dbReference type="GO" id="GO:0007189">
    <property type="term" value="P:adenylate cyclase-activating G protein-coupled receptor signaling pathway"/>
    <property type="evidence" value="ECO:0007669"/>
    <property type="project" value="TreeGrafter"/>
</dbReference>
<keyword evidence="2" id="KW-0472">Membrane</keyword>
<dbReference type="GO" id="GO:0009755">
    <property type="term" value="P:hormone-mediated signaling pathway"/>
    <property type="evidence" value="ECO:0007669"/>
    <property type="project" value="TreeGrafter"/>
</dbReference>
<evidence type="ECO:0000313" key="6">
    <source>
        <dbReference type="EMBL" id="CAG9765678.1"/>
    </source>
</evidence>
<dbReference type="InterPro" id="IPR001611">
    <property type="entry name" value="Leu-rich_rpt"/>
</dbReference>
<protein>
    <recommendedName>
        <fullName evidence="8">Toll-like receptor 2</fullName>
    </recommendedName>
</protein>
<evidence type="ECO:0000256" key="1">
    <source>
        <dbReference type="ARBA" id="ARBA00004651"/>
    </source>
</evidence>
<dbReference type="EMBL" id="OU892279">
    <property type="protein sequence ID" value="CAG9765678.1"/>
    <property type="molecule type" value="Genomic_DNA"/>
</dbReference>
<evidence type="ECO:0000256" key="2">
    <source>
        <dbReference type="ARBA" id="ARBA00022475"/>
    </source>
</evidence>
<evidence type="ECO:0000256" key="3">
    <source>
        <dbReference type="ARBA" id="ARBA00023040"/>
    </source>
</evidence>